<comment type="caution">
    <text evidence="1">The sequence shown here is derived from an EMBL/GenBank/DDBJ whole genome shotgun (WGS) entry which is preliminary data.</text>
</comment>
<evidence type="ECO:0000313" key="1">
    <source>
        <dbReference type="EMBL" id="KAK0492311.1"/>
    </source>
</evidence>
<evidence type="ECO:0000313" key="2">
    <source>
        <dbReference type="Proteomes" id="UP001175228"/>
    </source>
</evidence>
<accession>A0AA39TJY3</accession>
<dbReference type="AlphaFoldDB" id="A0AA39TJY3"/>
<gene>
    <name evidence="1" type="ORF">EDD18DRAFT_1413661</name>
</gene>
<proteinExistence type="predicted"/>
<organism evidence="1 2">
    <name type="scientific">Armillaria luteobubalina</name>
    <dbReference type="NCBI Taxonomy" id="153913"/>
    <lineage>
        <taxon>Eukaryota</taxon>
        <taxon>Fungi</taxon>
        <taxon>Dikarya</taxon>
        <taxon>Basidiomycota</taxon>
        <taxon>Agaricomycotina</taxon>
        <taxon>Agaricomycetes</taxon>
        <taxon>Agaricomycetidae</taxon>
        <taxon>Agaricales</taxon>
        <taxon>Marasmiineae</taxon>
        <taxon>Physalacriaceae</taxon>
        <taxon>Armillaria</taxon>
    </lineage>
</organism>
<sequence>MPSIQVPEICEDSSPSPNHELIPTEKIKLCSALHPNCDSFITSANPVYIPAPPPIDCPFMLRSDFRLGAVDPIQTPQMIDSENLFYTTIPSCPMDNDIAHPYLKYKYMWTNATDKDIVFAEEDRTLSGVASLSERFYRRLHAAVRYVIKRSEEARDPPVEPWTFGTRDRYLEYLMKRPNLLQRVVKDGPLLMNMGIHRLETLKLDPGTIFLTVGMIQSFWIELCGALDYVQFFRDTIEPYWKVRHRAHGLSRPALCHLMGGFTTSEYDSKRITRAGIPMYLIRPLRTLSSREILDTVGLTYLPIETELAIGLYSPITTDTASDSRKIFAYNHFLYTDHFSTTYGRWPLLAPAISGSIRSVTQNPPSSTLKNSTQHLDRFLELTGDYAPPAINSWFHANAVNVNRFSAKSQQYKHLPSDASYFFPDPHLFLDVSERERVVYLHMWKQISAFWKYKASCNKPDARPLSSEEWRDLLSIPSKASTASEIQKKVEVFLGPSPDSNGVSYHLDVFDFNLPIEKKEAVELVWEICELNFRFELLSLDVRAAARSIRSQVTGDEYFQADNKSQVVFPRCLPITTIRSSELRDLVNALESKVQKAKVLEEANGRALEKESRVSVAWEQGLVQHYVQTFYDYFGRPAILPRRNPSE</sequence>
<dbReference type="EMBL" id="JAUEPU010000030">
    <property type="protein sequence ID" value="KAK0492311.1"/>
    <property type="molecule type" value="Genomic_DNA"/>
</dbReference>
<keyword evidence="2" id="KW-1185">Reference proteome</keyword>
<protein>
    <submittedName>
        <fullName evidence="1">Uncharacterized protein</fullName>
    </submittedName>
</protein>
<name>A0AA39TJY3_9AGAR</name>
<reference evidence="1" key="1">
    <citation type="submission" date="2023-06" db="EMBL/GenBank/DDBJ databases">
        <authorList>
            <consortium name="Lawrence Berkeley National Laboratory"/>
            <person name="Ahrendt S."/>
            <person name="Sahu N."/>
            <person name="Indic B."/>
            <person name="Wong-Bajracharya J."/>
            <person name="Merenyi Z."/>
            <person name="Ke H.-M."/>
            <person name="Monk M."/>
            <person name="Kocsube S."/>
            <person name="Drula E."/>
            <person name="Lipzen A."/>
            <person name="Balint B."/>
            <person name="Henrissat B."/>
            <person name="Andreopoulos B."/>
            <person name="Martin F.M."/>
            <person name="Harder C.B."/>
            <person name="Rigling D."/>
            <person name="Ford K.L."/>
            <person name="Foster G.D."/>
            <person name="Pangilinan J."/>
            <person name="Papanicolaou A."/>
            <person name="Barry K."/>
            <person name="LaButti K."/>
            <person name="Viragh M."/>
            <person name="Koriabine M."/>
            <person name="Yan M."/>
            <person name="Riley R."/>
            <person name="Champramary S."/>
            <person name="Plett K.L."/>
            <person name="Tsai I.J."/>
            <person name="Slot J."/>
            <person name="Sipos G."/>
            <person name="Plett J."/>
            <person name="Nagy L.G."/>
            <person name="Grigoriev I.V."/>
        </authorList>
    </citation>
    <scope>NUCLEOTIDE SEQUENCE</scope>
    <source>
        <strain evidence="1">HWK02</strain>
    </source>
</reference>
<dbReference type="Proteomes" id="UP001175228">
    <property type="component" value="Unassembled WGS sequence"/>
</dbReference>